<gene>
    <name evidence="2" type="ORF">GZ78_03640</name>
</gene>
<evidence type="ECO:0000313" key="3">
    <source>
        <dbReference type="Proteomes" id="UP000028073"/>
    </source>
</evidence>
<reference evidence="2 3" key="1">
    <citation type="submission" date="2014-06" db="EMBL/GenBank/DDBJ databases">
        <title>Whole Genome Sequences of Three Symbiotic Endozoicomonas Bacteria.</title>
        <authorList>
            <person name="Neave M.J."/>
            <person name="Apprill A."/>
            <person name="Voolstra C.R."/>
        </authorList>
    </citation>
    <scope>NUCLEOTIDE SEQUENCE [LARGE SCALE GENOMIC DNA]</scope>
    <source>
        <strain evidence="2 3">DSM 25634</strain>
    </source>
</reference>
<dbReference type="STRING" id="1137799.GZ78_03640"/>
<feature type="transmembrane region" description="Helical" evidence="1">
    <location>
        <begin position="227"/>
        <end position="249"/>
    </location>
</feature>
<protein>
    <recommendedName>
        <fullName evidence="4">DUF805 domain-containing protein</fullName>
    </recommendedName>
</protein>
<dbReference type="AlphaFoldDB" id="A0A081NKY8"/>
<evidence type="ECO:0008006" key="4">
    <source>
        <dbReference type="Google" id="ProtNLM"/>
    </source>
</evidence>
<evidence type="ECO:0000256" key="1">
    <source>
        <dbReference type="SAM" id="Phobius"/>
    </source>
</evidence>
<dbReference type="PANTHER" id="PTHR34980">
    <property type="entry name" value="INNER MEMBRANE PROTEIN-RELATED-RELATED"/>
    <property type="match status" value="1"/>
</dbReference>
<accession>A0A081NKY8</accession>
<dbReference type="InterPro" id="IPR036259">
    <property type="entry name" value="MFS_trans_sf"/>
</dbReference>
<feature type="transmembrane region" description="Helical" evidence="1">
    <location>
        <begin position="187"/>
        <end position="207"/>
    </location>
</feature>
<feature type="transmembrane region" description="Helical" evidence="1">
    <location>
        <begin position="145"/>
        <end position="175"/>
    </location>
</feature>
<name>A0A081NKY8_9GAMM</name>
<proteinExistence type="predicted"/>
<keyword evidence="1" id="KW-1133">Transmembrane helix</keyword>
<dbReference type="GO" id="GO:0005886">
    <property type="term" value="C:plasma membrane"/>
    <property type="evidence" value="ECO:0007669"/>
    <property type="project" value="TreeGrafter"/>
</dbReference>
<dbReference type="RefSeq" id="WP_034832759.1">
    <property type="nucleotide sequence ID" value="NZ_JOKH01000001.1"/>
</dbReference>
<dbReference type="EMBL" id="JOKH01000001">
    <property type="protein sequence ID" value="KEQ19111.1"/>
    <property type="molecule type" value="Genomic_DNA"/>
</dbReference>
<dbReference type="Proteomes" id="UP000028073">
    <property type="component" value="Unassembled WGS sequence"/>
</dbReference>
<comment type="caution">
    <text evidence="2">The sequence shown here is derived from an EMBL/GenBank/DDBJ whole genome shotgun (WGS) entry which is preliminary data.</text>
</comment>
<dbReference type="SUPFAM" id="SSF103473">
    <property type="entry name" value="MFS general substrate transporter"/>
    <property type="match status" value="1"/>
</dbReference>
<feature type="transmembrane region" description="Helical" evidence="1">
    <location>
        <begin position="122"/>
        <end position="139"/>
    </location>
</feature>
<evidence type="ECO:0000313" key="2">
    <source>
        <dbReference type="EMBL" id="KEQ19111.1"/>
    </source>
</evidence>
<keyword evidence="1" id="KW-0472">Membrane</keyword>
<dbReference type="OrthoDB" id="9812349at2"/>
<keyword evidence="3" id="KW-1185">Reference proteome</keyword>
<dbReference type="PANTHER" id="PTHR34980:SF3">
    <property type="entry name" value="BLR8105 PROTEIN"/>
    <property type="match status" value="1"/>
</dbReference>
<keyword evidence="1" id="KW-0812">Transmembrane</keyword>
<sequence>MKRKDYKVLFEGQILPDFSEAEARNNLARLFNADEQRINRLFSGKPYAVRKPVTEKEARKYEKAINKAGGQCRIVTMDGSKTLPSPDEKNTSIFADSPLPKTSRQNTLEPLRLIRRIGRTRYLALSWLVVAIEAVAFLLPDYLPMLIGAALTIQQTVSMVLGIHSLAIMLTLYLVITRLHDMDRSGWLWLFLVIPIVNILFLFWLSVGSGSEGKNNYGDPPLPPANLTRAVGIYLPLSLLVVGVAGAYLNQEQLVAWIQLLPEATSEWTGLEYPG</sequence>
<organism evidence="2 3">
    <name type="scientific">Endozoicomonas numazuensis</name>
    <dbReference type="NCBI Taxonomy" id="1137799"/>
    <lineage>
        <taxon>Bacteria</taxon>
        <taxon>Pseudomonadati</taxon>
        <taxon>Pseudomonadota</taxon>
        <taxon>Gammaproteobacteria</taxon>
        <taxon>Oceanospirillales</taxon>
        <taxon>Endozoicomonadaceae</taxon>
        <taxon>Endozoicomonas</taxon>
    </lineage>
</organism>
<dbReference type="InterPro" id="IPR008523">
    <property type="entry name" value="DUF805"/>
</dbReference>
<dbReference type="Pfam" id="PF05656">
    <property type="entry name" value="DUF805"/>
    <property type="match status" value="1"/>
</dbReference>
<dbReference type="eggNOG" id="COG3152">
    <property type="taxonomic scope" value="Bacteria"/>
</dbReference>